<organism evidence="9 10">
    <name type="scientific">Sphingorhabdus rigui</name>
    <dbReference type="NCBI Taxonomy" id="1282858"/>
    <lineage>
        <taxon>Bacteria</taxon>
        <taxon>Pseudomonadati</taxon>
        <taxon>Pseudomonadota</taxon>
        <taxon>Alphaproteobacteria</taxon>
        <taxon>Sphingomonadales</taxon>
        <taxon>Sphingomonadaceae</taxon>
        <taxon>Sphingorhabdus</taxon>
    </lineage>
</organism>
<dbReference type="SUPFAM" id="SSF75217">
    <property type="entry name" value="alpha/beta knot"/>
    <property type="match status" value="1"/>
</dbReference>
<dbReference type="Proteomes" id="UP000581447">
    <property type="component" value="Unassembled WGS sequence"/>
</dbReference>
<reference evidence="9 10" key="1">
    <citation type="submission" date="2020-08" db="EMBL/GenBank/DDBJ databases">
        <title>Genomic Encyclopedia of Type Strains, Phase IV (KMG-IV): sequencing the most valuable type-strain genomes for metagenomic binning, comparative biology and taxonomic classification.</title>
        <authorList>
            <person name="Goeker M."/>
        </authorList>
    </citation>
    <scope>NUCLEOTIDE SEQUENCE [LARGE SCALE GENOMIC DNA]</scope>
    <source>
        <strain evidence="9 10">DSM 29050</strain>
    </source>
</reference>
<dbReference type="PIRSF" id="PIRSF029256">
    <property type="entry name" value="SpoU_TrmH_prd"/>
    <property type="match status" value="1"/>
</dbReference>
<comment type="subcellular location">
    <subcellularLocation>
        <location evidence="6">Cytoplasm</location>
    </subcellularLocation>
</comment>
<dbReference type="GO" id="GO:0002130">
    <property type="term" value="P:wobble position ribose methylation"/>
    <property type="evidence" value="ECO:0007669"/>
    <property type="project" value="TreeGrafter"/>
</dbReference>
<comment type="function">
    <text evidence="6">Methylates the ribose at the nucleotide 34 wobble position in the two leucyl isoacceptors tRNA(Leu)(CmAA) and tRNA(Leu)(cmnm5UmAA). Catalyzes the methyl transfer from S-adenosyl-L-methionine to the 2'-OH of the wobble nucleotide.</text>
</comment>
<feature type="binding site" evidence="6 7">
    <location>
        <position position="119"/>
    </location>
    <ligand>
        <name>S-adenosyl-L-methionine</name>
        <dbReference type="ChEBI" id="CHEBI:59789"/>
    </ligand>
</feature>
<proteinExistence type="inferred from homology"/>
<dbReference type="InterPro" id="IPR029028">
    <property type="entry name" value="Alpha/beta_knot_MTases"/>
</dbReference>
<dbReference type="Gene3D" id="3.40.1280.10">
    <property type="match status" value="1"/>
</dbReference>
<dbReference type="AlphaFoldDB" id="A0A840B4Q9"/>
<keyword evidence="3 6" id="KW-0808">Transferase</keyword>
<protein>
    <recommendedName>
        <fullName evidence="6">tRNA (cytidine(34)-2'-O)-methyltransferase</fullName>
        <ecNumber evidence="6">2.1.1.207</ecNumber>
    </recommendedName>
    <alternativeName>
        <fullName evidence="6">tRNA (cytidine/uridine-2'-O-)-methyltransferase TrmL</fullName>
    </alternativeName>
</protein>
<dbReference type="GO" id="GO:0008175">
    <property type="term" value="F:tRNA methyltransferase activity"/>
    <property type="evidence" value="ECO:0007669"/>
    <property type="project" value="UniProtKB-UniRule"/>
</dbReference>
<dbReference type="InterPro" id="IPR029026">
    <property type="entry name" value="tRNA_m1G_MTases_N"/>
</dbReference>
<comment type="similarity">
    <text evidence="6">Belongs to the class IV-like SAM-binding methyltransferase superfamily. RNA methyltransferase TrmH family. TrmL subfamily.</text>
</comment>
<dbReference type="GO" id="GO:0003723">
    <property type="term" value="F:RNA binding"/>
    <property type="evidence" value="ECO:0007669"/>
    <property type="project" value="InterPro"/>
</dbReference>
<keyword evidence="2 6" id="KW-0489">Methyltransferase</keyword>
<evidence type="ECO:0000259" key="8">
    <source>
        <dbReference type="Pfam" id="PF00588"/>
    </source>
</evidence>
<evidence type="ECO:0000256" key="7">
    <source>
        <dbReference type="PIRSR" id="PIRSR029256-1"/>
    </source>
</evidence>
<evidence type="ECO:0000313" key="10">
    <source>
        <dbReference type="Proteomes" id="UP000581447"/>
    </source>
</evidence>
<evidence type="ECO:0000256" key="1">
    <source>
        <dbReference type="ARBA" id="ARBA00022490"/>
    </source>
</evidence>
<evidence type="ECO:0000256" key="3">
    <source>
        <dbReference type="ARBA" id="ARBA00022679"/>
    </source>
</evidence>
<keyword evidence="10" id="KW-1185">Reference proteome</keyword>
<dbReference type="PANTHER" id="PTHR42971">
    <property type="entry name" value="TRNA (CYTIDINE(34)-2'-O)-METHYLTRANSFERASE"/>
    <property type="match status" value="1"/>
</dbReference>
<feature type="domain" description="tRNA/rRNA methyltransferase SpoU type" evidence="8">
    <location>
        <begin position="2"/>
        <end position="138"/>
    </location>
</feature>
<accession>A0A840B4Q9</accession>
<dbReference type="EC" id="2.1.1.207" evidence="6"/>
<dbReference type="Pfam" id="PF00588">
    <property type="entry name" value="SpoU_methylase"/>
    <property type="match status" value="1"/>
</dbReference>
<dbReference type="EMBL" id="JACIEA010000001">
    <property type="protein sequence ID" value="MBB3943185.1"/>
    <property type="molecule type" value="Genomic_DNA"/>
</dbReference>
<dbReference type="InterPro" id="IPR016914">
    <property type="entry name" value="TrmL"/>
</dbReference>
<feature type="binding site" evidence="6 7">
    <location>
        <position position="127"/>
    </location>
    <ligand>
        <name>S-adenosyl-L-methionine</name>
        <dbReference type="ChEBI" id="CHEBI:59789"/>
    </ligand>
</feature>
<comment type="catalytic activity">
    <reaction evidence="6">
        <text>cytidine(34) in tRNA + S-adenosyl-L-methionine = 2'-O-methylcytidine(34) in tRNA + S-adenosyl-L-homocysteine + H(+)</text>
        <dbReference type="Rhea" id="RHEA:43084"/>
        <dbReference type="Rhea" id="RHEA-COMP:10331"/>
        <dbReference type="Rhea" id="RHEA-COMP:10332"/>
        <dbReference type="ChEBI" id="CHEBI:15378"/>
        <dbReference type="ChEBI" id="CHEBI:57856"/>
        <dbReference type="ChEBI" id="CHEBI:59789"/>
        <dbReference type="ChEBI" id="CHEBI:74495"/>
        <dbReference type="ChEBI" id="CHEBI:82748"/>
        <dbReference type="EC" id="2.1.1.207"/>
    </reaction>
</comment>
<dbReference type="PANTHER" id="PTHR42971:SF1">
    <property type="entry name" value="TRNA (CYTIDINE(34)-2'-O)-METHYLTRANSFERASE"/>
    <property type="match status" value="1"/>
</dbReference>
<keyword evidence="5 6" id="KW-0819">tRNA processing</keyword>
<keyword evidence="1 6" id="KW-0963">Cytoplasm</keyword>
<dbReference type="InterPro" id="IPR001537">
    <property type="entry name" value="SpoU_MeTrfase"/>
</dbReference>
<comment type="catalytic activity">
    <reaction evidence="6">
        <text>5-carboxymethylaminomethyluridine(34) in tRNA(Leu) + S-adenosyl-L-methionine = 5-carboxymethylaminomethyl-2'-O-methyluridine(34) in tRNA(Leu) + S-adenosyl-L-homocysteine + H(+)</text>
        <dbReference type="Rhea" id="RHEA:43088"/>
        <dbReference type="Rhea" id="RHEA-COMP:10333"/>
        <dbReference type="Rhea" id="RHEA-COMP:10334"/>
        <dbReference type="ChEBI" id="CHEBI:15378"/>
        <dbReference type="ChEBI" id="CHEBI:57856"/>
        <dbReference type="ChEBI" id="CHEBI:59789"/>
        <dbReference type="ChEBI" id="CHEBI:74508"/>
        <dbReference type="ChEBI" id="CHEBI:74511"/>
        <dbReference type="EC" id="2.1.1.207"/>
    </reaction>
</comment>
<keyword evidence="4 6" id="KW-0949">S-adenosyl-L-methionine</keyword>
<feature type="binding site" evidence="6 7">
    <location>
        <position position="99"/>
    </location>
    <ligand>
        <name>S-adenosyl-L-methionine</name>
        <dbReference type="ChEBI" id="CHEBI:59789"/>
    </ligand>
</feature>
<sequence length="153" mass="16460">MRIALYQPDMAGNVGAVLRTTACFCVQCDIIEPCGFPFSERALRRAGMDYVAHAKIQRHTDWSAFLETLNGARLVLMSSKASTALPAFAFRPDDVILMGSESTGAPPEVHARADARVYIPMGAGFRSLNISVSAGIALAEGLRQTQQFPEGAV</sequence>
<evidence type="ECO:0000256" key="6">
    <source>
        <dbReference type="HAMAP-Rule" id="MF_01885"/>
    </source>
</evidence>
<comment type="subunit">
    <text evidence="6">Homodimer.</text>
</comment>
<name>A0A840B4Q9_9SPHN</name>
<evidence type="ECO:0000256" key="2">
    <source>
        <dbReference type="ARBA" id="ARBA00022603"/>
    </source>
</evidence>
<gene>
    <name evidence="6" type="primary">trmL</name>
    <name evidence="9" type="ORF">GGR91_001407</name>
</gene>
<evidence type="ECO:0000256" key="5">
    <source>
        <dbReference type="ARBA" id="ARBA00022694"/>
    </source>
</evidence>
<dbReference type="RefSeq" id="WP_183941395.1">
    <property type="nucleotide sequence ID" value="NZ_BAABBG010000002.1"/>
</dbReference>
<feature type="binding site" evidence="6 7">
    <location>
        <position position="77"/>
    </location>
    <ligand>
        <name>S-adenosyl-L-methionine</name>
        <dbReference type="ChEBI" id="CHEBI:59789"/>
    </ligand>
</feature>
<dbReference type="GO" id="GO:0008757">
    <property type="term" value="F:S-adenosylmethionine-dependent methyltransferase activity"/>
    <property type="evidence" value="ECO:0007669"/>
    <property type="project" value="UniProtKB-UniRule"/>
</dbReference>
<evidence type="ECO:0000313" key="9">
    <source>
        <dbReference type="EMBL" id="MBB3943185.1"/>
    </source>
</evidence>
<dbReference type="CDD" id="cd18094">
    <property type="entry name" value="SpoU-like_TrmL"/>
    <property type="match status" value="1"/>
</dbReference>
<dbReference type="HAMAP" id="MF_01885">
    <property type="entry name" value="tRNA_methyltr_TrmL"/>
    <property type="match status" value="1"/>
</dbReference>
<evidence type="ECO:0000256" key="4">
    <source>
        <dbReference type="ARBA" id="ARBA00022691"/>
    </source>
</evidence>
<comment type="caution">
    <text evidence="9">The sequence shown here is derived from an EMBL/GenBank/DDBJ whole genome shotgun (WGS) entry which is preliminary data.</text>
</comment>
<dbReference type="GO" id="GO:0005737">
    <property type="term" value="C:cytoplasm"/>
    <property type="evidence" value="ECO:0007669"/>
    <property type="project" value="UniProtKB-SubCell"/>
</dbReference>